<feature type="transmembrane region" description="Helical" evidence="1">
    <location>
        <begin position="164"/>
        <end position="181"/>
    </location>
</feature>
<dbReference type="InterPro" id="IPR000253">
    <property type="entry name" value="FHA_dom"/>
</dbReference>
<keyword evidence="4" id="KW-1185">Reference proteome</keyword>
<proteinExistence type="predicted"/>
<evidence type="ECO:0000313" key="3">
    <source>
        <dbReference type="EMBL" id="MCS3921194.1"/>
    </source>
</evidence>
<feature type="transmembrane region" description="Helical" evidence="1">
    <location>
        <begin position="328"/>
        <end position="349"/>
    </location>
</feature>
<feature type="transmembrane region" description="Helical" evidence="1">
    <location>
        <begin position="106"/>
        <end position="123"/>
    </location>
</feature>
<dbReference type="Pfam" id="PF16697">
    <property type="entry name" value="Yop-YscD_cpl"/>
    <property type="match status" value="1"/>
</dbReference>
<feature type="transmembrane region" description="Helical" evidence="1">
    <location>
        <begin position="46"/>
        <end position="66"/>
    </location>
</feature>
<feature type="transmembrane region" description="Helical" evidence="1">
    <location>
        <begin position="130"/>
        <end position="152"/>
    </location>
</feature>
<feature type="domain" description="FHA" evidence="2">
    <location>
        <begin position="209"/>
        <end position="258"/>
    </location>
</feature>
<reference evidence="3 4" key="1">
    <citation type="submission" date="2022-08" db="EMBL/GenBank/DDBJ databases">
        <title>Bacterial and archaeal communities from various locations to study Microbial Dark Matter (Phase II).</title>
        <authorList>
            <person name="Stepanauskas R."/>
        </authorList>
    </citation>
    <scope>NUCLEOTIDE SEQUENCE [LARGE SCALE GENOMIC DNA]</scope>
    <source>
        <strain evidence="3 4">PD1</strain>
    </source>
</reference>
<dbReference type="Proteomes" id="UP001204798">
    <property type="component" value="Unassembled WGS sequence"/>
</dbReference>
<gene>
    <name evidence="3" type="ORF">M2350_003640</name>
</gene>
<evidence type="ECO:0000256" key="1">
    <source>
        <dbReference type="SAM" id="Phobius"/>
    </source>
</evidence>
<evidence type="ECO:0000259" key="2">
    <source>
        <dbReference type="PROSITE" id="PS50006"/>
    </source>
</evidence>
<dbReference type="Gene3D" id="2.60.200.20">
    <property type="match status" value="1"/>
</dbReference>
<feature type="transmembrane region" description="Helical" evidence="1">
    <location>
        <begin position="73"/>
        <end position="94"/>
    </location>
</feature>
<name>A0ABT2ET98_9BACT</name>
<accession>A0ABT2ET98</accession>
<comment type="caution">
    <text evidence="3">The sequence shown here is derived from an EMBL/GenBank/DDBJ whole genome shotgun (WGS) entry which is preliminary data.</text>
</comment>
<keyword evidence="1" id="KW-1133">Transmembrane helix</keyword>
<protein>
    <recommendedName>
        <fullName evidence="2">FHA domain-containing protein</fullName>
    </recommendedName>
</protein>
<dbReference type="EMBL" id="JANUCP010000010">
    <property type="protein sequence ID" value="MCS3921194.1"/>
    <property type="molecule type" value="Genomic_DNA"/>
</dbReference>
<organism evidence="3 4">
    <name type="scientific">Candidatus Fervidibacter sacchari</name>
    <dbReference type="NCBI Taxonomy" id="1448929"/>
    <lineage>
        <taxon>Bacteria</taxon>
        <taxon>Candidatus Fervidibacterota</taxon>
        <taxon>Candidatus Fervidibacter</taxon>
    </lineage>
</organism>
<sequence>MRGWLQVTLAGTFGGLIAWLVGELVFGKGLASELSLAQRFALDAGYGLITGVLLGVCLGIGHWIVARRWWQPVLAAALGAIGGLVGLLWGEFLYQLLRFSELLARPIGWALFGFVLGSSQGIARGSFVGALRAGLGGGIGAGLGGLSFALLPSLTQLPDPACRGIAWVLMGALIGSASVLVERFLAGATLKVASGKLEGKEFILDKPQLTVGRDERCDIPIYYDRNIEPRHATLEWTGAGYRIAPIGNATVIVNGQTVPVKELSHNDVIQVGNTRLVYRLRAGSSAVYLCSACYVPNRKDAKFCRNCGKPFVPLDLPKETVGQWLKQVGTALGVLLLCLSISYGLGQWIGQYSQSLTTAITPTQPSPKFVSRWQQRPLRLAVTPAGYDDIGSVLQRIGFSPENIRLWDLKDLNRLRLYDAVFVNCHRALIDFSDGQAVANYVAEGGILYASDYACSVIEAAFPRILKFGFSGIFALFGETVDAEVTDPTLMDFVGTNLRLHFDLPGWRHVERWHPSCRVSLAIKSWLSPKALLVSFPYGRGFVVYTAFHNKAQPTEIEQRLIEFLAIRPLTMRLSQQVAEEINRPVEVGTLGERKEGGLLSGRRMVMRREIVGTLSSGQSSPVYRFTLVRPSPVKIVVGWEGGDGDFSVTLWQETQPQRRWQQKANAPPLVLTVNEPLPSGNYCLQLTATKAPLPKTPFVIGVGIEQQ</sequence>
<evidence type="ECO:0000313" key="4">
    <source>
        <dbReference type="Proteomes" id="UP001204798"/>
    </source>
</evidence>
<dbReference type="SUPFAM" id="SSF49879">
    <property type="entry name" value="SMAD/FHA domain"/>
    <property type="match status" value="1"/>
</dbReference>
<keyword evidence="1" id="KW-0812">Transmembrane</keyword>
<dbReference type="CDD" id="cd00060">
    <property type="entry name" value="FHA"/>
    <property type="match status" value="1"/>
</dbReference>
<feature type="transmembrane region" description="Helical" evidence="1">
    <location>
        <begin position="7"/>
        <end position="26"/>
    </location>
</feature>
<dbReference type="InterPro" id="IPR032030">
    <property type="entry name" value="YscD_cytoplasmic_dom"/>
</dbReference>
<dbReference type="PROSITE" id="PS50006">
    <property type="entry name" value="FHA_DOMAIN"/>
    <property type="match status" value="1"/>
</dbReference>
<dbReference type="InterPro" id="IPR008984">
    <property type="entry name" value="SMAD_FHA_dom_sf"/>
</dbReference>
<dbReference type="RefSeq" id="WP_259102126.1">
    <property type="nucleotide sequence ID" value="NZ_CP130454.1"/>
</dbReference>
<keyword evidence="1" id="KW-0472">Membrane</keyword>